<feature type="transmembrane region" description="Helical" evidence="8">
    <location>
        <begin position="25"/>
        <end position="51"/>
    </location>
</feature>
<evidence type="ECO:0000256" key="8">
    <source>
        <dbReference type="SAM" id="Phobius"/>
    </source>
</evidence>
<dbReference type="InterPro" id="IPR012549">
    <property type="entry name" value="EptA-like_N"/>
</dbReference>
<dbReference type="NCBIfam" id="NF028537">
    <property type="entry name" value="P_eth_NH2_trans"/>
    <property type="match status" value="1"/>
</dbReference>
<dbReference type="PANTHER" id="PTHR30443:SF0">
    <property type="entry name" value="PHOSPHOETHANOLAMINE TRANSFERASE EPTA"/>
    <property type="match status" value="1"/>
</dbReference>
<feature type="transmembrane region" description="Helical" evidence="8">
    <location>
        <begin position="129"/>
        <end position="151"/>
    </location>
</feature>
<feature type="transmembrane region" description="Helical" evidence="8">
    <location>
        <begin position="58"/>
        <end position="76"/>
    </location>
</feature>
<keyword evidence="5 8" id="KW-0812">Transmembrane</keyword>
<keyword evidence="6 8" id="KW-1133">Transmembrane helix</keyword>
<protein>
    <submittedName>
        <fullName evidence="11">Phosphoethanolamine--lipid A transferase</fullName>
    </submittedName>
</protein>
<feature type="domain" description="Sulfatase N-terminal" evidence="9">
    <location>
        <begin position="211"/>
        <end position="494"/>
    </location>
</feature>
<feature type="transmembrane region" description="Helical" evidence="8">
    <location>
        <begin position="96"/>
        <end position="117"/>
    </location>
</feature>
<dbReference type="EMBL" id="JACNEP010000020">
    <property type="protein sequence ID" value="MBC3767553.1"/>
    <property type="molecule type" value="Genomic_DNA"/>
</dbReference>
<dbReference type="SUPFAM" id="SSF53649">
    <property type="entry name" value="Alkaline phosphatase-like"/>
    <property type="match status" value="1"/>
</dbReference>
<proteinExistence type="predicted"/>
<dbReference type="InterPro" id="IPR017850">
    <property type="entry name" value="Alkaline_phosphatase_core_sf"/>
</dbReference>
<comment type="caution">
    <text evidence="11">The sequence shown here is derived from an EMBL/GenBank/DDBJ whole genome shotgun (WGS) entry which is preliminary data.</text>
</comment>
<reference evidence="11" key="1">
    <citation type="journal article" date="2018" name="Int. J. Syst. Evol. Microbiol.">
        <title>Neptunicella marina gen. nov., sp. nov., isolated from surface seawater.</title>
        <authorList>
            <person name="Liu X."/>
            <person name="Lai Q."/>
            <person name="Du Y."/>
            <person name="Zhang X."/>
            <person name="Liu Z."/>
            <person name="Sun F."/>
            <person name="Shao Z."/>
        </authorList>
    </citation>
    <scope>NUCLEOTIDE SEQUENCE</scope>
    <source>
        <strain evidence="11">S27-2</strain>
    </source>
</reference>
<dbReference type="GO" id="GO:0005886">
    <property type="term" value="C:plasma membrane"/>
    <property type="evidence" value="ECO:0007669"/>
    <property type="project" value="UniProtKB-SubCell"/>
</dbReference>
<evidence type="ECO:0000256" key="2">
    <source>
        <dbReference type="ARBA" id="ARBA00022475"/>
    </source>
</evidence>
<dbReference type="GO" id="GO:0009244">
    <property type="term" value="P:lipopolysaccharide core region biosynthetic process"/>
    <property type="evidence" value="ECO:0007669"/>
    <property type="project" value="TreeGrafter"/>
</dbReference>
<evidence type="ECO:0000256" key="3">
    <source>
        <dbReference type="ARBA" id="ARBA00022519"/>
    </source>
</evidence>
<dbReference type="Gene3D" id="3.40.720.10">
    <property type="entry name" value="Alkaline Phosphatase, subunit A"/>
    <property type="match status" value="1"/>
</dbReference>
<evidence type="ECO:0000256" key="4">
    <source>
        <dbReference type="ARBA" id="ARBA00022679"/>
    </source>
</evidence>
<keyword evidence="12" id="KW-1185">Reference proteome</keyword>
<evidence type="ECO:0000313" key="11">
    <source>
        <dbReference type="EMBL" id="MBC3767553.1"/>
    </source>
</evidence>
<evidence type="ECO:0000256" key="7">
    <source>
        <dbReference type="ARBA" id="ARBA00023136"/>
    </source>
</evidence>
<evidence type="ECO:0000259" key="10">
    <source>
        <dbReference type="Pfam" id="PF08019"/>
    </source>
</evidence>
<feature type="domain" description="Phosphoethanolamine transferase N-terminal" evidence="10">
    <location>
        <begin position="36"/>
        <end position="185"/>
    </location>
</feature>
<evidence type="ECO:0000313" key="12">
    <source>
        <dbReference type="Proteomes" id="UP000601768"/>
    </source>
</evidence>
<keyword evidence="7 8" id="KW-0472">Membrane</keyword>
<evidence type="ECO:0000256" key="6">
    <source>
        <dbReference type="ARBA" id="ARBA00022989"/>
    </source>
</evidence>
<dbReference type="PANTHER" id="PTHR30443">
    <property type="entry name" value="INNER MEMBRANE PROTEIN"/>
    <property type="match status" value="1"/>
</dbReference>
<sequence>MATLLNWPFLTAVFNAIAPHSIFEWLFFFSVPVLLCALCIIVMTISGALFFPRFIIGVHFVVSAILFYATSTYGVIFDKGMIQNIMETNSGEAGSYLNLGLVLFFVFFCLFPLIAIFSQNVQQGFFKKLKGIIKLNVIALICVVAILGAFYKDYASVGRNHKALSKSITPFTFYDSFFKYVKHTYLAPPLPYRILDKSPELVSSDSLPPRTLVVVVGETARADKFSLNGYTRNTNPLLEHSNAVTFRNVSSCGTATAVSVPCMFSRLSRDEYSDRMASSQDNVLDIIHRAGVDVTWIDNNSSCKGVCKRVNTIEFDAQRDKKLCDGDYCFDQILVNELKDAISQKSKSNKVIILHMIGSHGPTYYRRYPAGFKQFVPDCPQSDIQNCSQQQLINTYDNTILYTDYILNEVINNLKNTPNSAMLYISDHGESLGENGMYLHGFPYALAPDEQKHVPMIYWDSHFSDTNYKSCIEEKSATPVSHDNLFDLMLGLSDVKSSVYQAQQDLFSYCKNTKAF</sequence>
<gene>
    <name evidence="11" type="ORF">H8B19_16865</name>
</gene>
<evidence type="ECO:0000259" key="9">
    <source>
        <dbReference type="Pfam" id="PF00884"/>
    </source>
</evidence>
<keyword evidence="3" id="KW-0997">Cell inner membrane</keyword>
<evidence type="ECO:0000256" key="1">
    <source>
        <dbReference type="ARBA" id="ARBA00004429"/>
    </source>
</evidence>
<evidence type="ECO:0000256" key="5">
    <source>
        <dbReference type="ARBA" id="ARBA00022692"/>
    </source>
</evidence>
<keyword evidence="4 11" id="KW-0808">Transferase</keyword>
<dbReference type="InterPro" id="IPR040423">
    <property type="entry name" value="PEA_transferase"/>
</dbReference>
<accession>A0A8J6J084</accession>
<reference evidence="11" key="2">
    <citation type="submission" date="2020-08" db="EMBL/GenBank/DDBJ databases">
        <authorList>
            <person name="Lai Q."/>
        </authorList>
    </citation>
    <scope>NUCLEOTIDE SEQUENCE</scope>
    <source>
        <strain evidence="11">S27-2</strain>
    </source>
</reference>
<dbReference type="CDD" id="cd16017">
    <property type="entry name" value="LptA"/>
    <property type="match status" value="1"/>
</dbReference>
<dbReference type="Pfam" id="PF00884">
    <property type="entry name" value="Sulfatase"/>
    <property type="match status" value="1"/>
</dbReference>
<keyword evidence="2" id="KW-1003">Cell membrane</keyword>
<dbReference type="GO" id="GO:0016776">
    <property type="term" value="F:phosphotransferase activity, phosphate group as acceptor"/>
    <property type="evidence" value="ECO:0007669"/>
    <property type="project" value="TreeGrafter"/>
</dbReference>
<comment type="subcellular location">
    <subcellularLocation>
        <location evidence="1">Cell inner membrane</location>
        <topology evidence="1">Multi-pass membrane protein</topology>
    </subcellularLocation>
</comment>
<dbReference type="Pfam" id="PF08019">
    <property type="entry name" value="EptA_B_N"/>
    <property type="match status" value="1"/>
</dbReference>
<organism evidence="11 12">
    <name type="scientific">Neptunicella marina</name>
    <dbReference type="NCBI Taxonomy" id="2125989"/>
    <lineage>
        <taxon>Bacteria</taxon>
        <taxon>Pseudomonadati</taxon>
        <taxon>Pseudomonadota</taxon>
        <taxon>Gammaproteobacteria</taxon>
        <taxon>Alteromonadales</taxon>
        <taxon>Alteromonadaceae</taxon>
        <taxon>Neptunicella</taxon>
    </lineage>
</organism>
<dbReference type="InterPro" id="IPR000917">
    <property type="entry name" value="Sulfatase_N"/>
</dbReference>
<dbReference type="Proteomes" id="UP000601768">
    <property type="component" value="Unassembled WGS sequence"/>
</dbReference>
<dbReference type="AlphaFoldDB" id="A0A8J6J084"/>
<name>A0A8J6J084_9ALTE</name>
<dbReference type="InterPro" id="IPR058130">
    <property type="entry name" value="PEA_transf_C"/>
</dbReference>